<feature type="transmembrane region" description="Helical" evidence="1">
    <location>
        <begin position="242"/>
        <end position="260"/>
    </location>
</feature>
<evidence type="ECO:0000313" key="3">
    <source>
        <dbReference type="EMBL" id="UWZ84338.1"/>
    </source>
</evidence>
<accession>A0A9J7BRF4</accession>
<dbReference type="PANTHER" id="PTHR31061:SF24">
    <property type="entry name" value="LD22376P"/>
    <property type="match status" value="1"/>
</dbReference>
<feature type="transmembrane region" description="Helical" evidence="1">
    <location>
        <begin position="144"/>
        <end position="162"/>
    </location>
</feature>
<feature type="transmembrane region" description="Helical" evidence="1">
    <location>
        <begin position="357"/>
        <end position="378"/>
    </location>
</feature>
<gene>
    <name evidence="3" type="ORF">MOP44_00035</name>
</gene>
<reference evidence="3" key="1">
    <citation type="submission" date="2021-04" db="EMBL/GenBank/DDBJ databases">
        <title>Phylogenetic analysis of Acidobacteriaceae.</title>
        <authorList>
            <person name="Qiu L."/>
            <person name="Zhang Q."/>
        </authorList>
    </citation>
    <scope>NUCLEOTIDE SEQUENCE</scope>
    <source>
        <strain evidence="3">DSM 25168</strain>
    </source>
</reference>
<organism evidence="3 4">
    <name type="scientific">Occallatibacter riparius</name>
    <dbReference type="NCBI Taxonomy" id="1002689"/>
    <lineage>
        <taxon>Bacteria</taxon>
        <taxon>Pseudomonadati</taxon>
        <taxon>Acidobacteriota</taxon>
        <taxon>Terriglobia</taxon>
        <taxon>Terriglobales</taxon>
        <taxon>Acidobacteriaceae</taxon>
        <taxon>Occallatibacter</taxon>
    </lineage>
</organism>
<evidence type="ECO:0000256" key="1">
    <source>
        <dbReference type="SAM" id="Phobius"/>
    </source>
</evidence>
<dbReference type="PANTHER" id="PTHR31061">
    <property type="entry name" value="LD22376P"/>
    <property type="match status" value="1"/>
</dbReference>
<feature type="domain" description="Heparan-alpha-glucosaminide N-acetyltransferase catalytic" evidence="2">
    <location>
        <begin position="13"/>
        <end position="156"/>
    </location>
</feature>
<dbReference type="InterPro" id="IPR012429">
    <property type="entry name" value="HGSNAT_cat"/>
</dbReference>
<evidence type="ECO:0000313" key="4">
    <source>
        <dbReference type="Proteomes" id="UP001059380"/>
    </source>
</evidence>
<feature type="transmembrane region" description="Helical" evidence="1">
    <location>
        <begin position="90"/>
        <end position="110"/>
    </location>
</feature>
<dbReference type="AlphaFoldDB" id="A0A9J7BRF4"/>
<protein>
    <submittedName>
        <fullName evidence="3">Heparan-alpha-glucosaminide N-acetyltransferase domain-containing protein</fullName>
    </submittedName>
</protein>
<dbReference type="Pfam" id="PF07786">
    <property type="entry name" value="HGSNAT_cat"/>
    <property type="match status" value="1"/>
</dbReference>
<feature type="transmembrane region" description="Helical" evidence="1">
    <location>
        <begin position="301"/>
        <end position="318"/>
    </location>
</feature>
<keyword evidence="1" id="KW-0472">Membrane</keyword>
<proteinExistence type="predicted"/>
<dbReference type="KEGG" id="orp:MOP44_00035"/>
<feature type="transmembrane region" description="Helical" evidence="1">
    <location>
        <begin position="56"/>
        <end position="78"/>
    </location>
</feature>
<keyword evidence="1" id="KW-1133">Transmembrane helix</keyword>
<keyword evidence="1" id="KW-0812">Transmembrane</keyword>
<name>A0A9J7BRF4_9BACT</name>
<dbReference type="EMBL" id="CP093313">
    <property type="protein sequence ID" value="UWZ84338.1"/>
    <property type="molecule type" value="Genomic_DNA"/>
</dbReference>
<feature type="transmembrane region" description="Helical" evidence="1">
    <location>
        <begin position="211"/>
        <end position="230"/>
    </location>
</feature>
<dbReference type="RefSeq" id="WP_260793842.1">
    <property type="nucleotide sequence ID" value="NZ_CP093313.1"/>
</dbReference>
<feature type="transmembrane region" description="Helical" evidence="1">
    <location>
        <begin position="116"/>
        <end position="137"/>
    </location>
</feature>
<evidence type="ECO:0000259" key="2">
    <source>
        <dbReference type="Pfam" id="PF07786"/>
    </source>
</evidence>
<keyword evidence="4" id="KW-1185">Reference proteome</keyword>
<feature type="transmembrane region" description="Helical" evidence="1">
    <location>
        <begin position="272"/>
        <end position="292"/>
    </location>
</feature>
<dbReference type="Proteomes" id="UP001059380">
    <property type="component" value="Chromosome"/>
</dbReference>
<sequence length="386" mass="43236">MTNPSIAASAVKRLLSLDVVRGITICFMIMVNNNGGPGSWGFMNHAQWNGLTPTDLVFPTFVFVMGVSIVFAAEARLAKGAVKAQLAKHTVIRAVVLICLGIIVNSFPFFRLDHMRFYGVLQRIGICYLVVGLFYLYDRRAWTKVVALVVALVGYWVLVRWVPVPGWGTPGQDLPFLDVNRNLVSWIDQHLFPYHLYLYPPDHNVRDPEGMLSNLPAFGTALMGALAGIWLRSTRAVSTKTLGLLAGCVASLAIGYVWSLEFPLNKNMWTSSFVLVAGGYSLALLTFCYWAVEQMNWRKGWTYVWIVFGSNAIAAYMFSELVPGILYNIHVDAGPWRRQTLLEALASPLHHIPDPGWAAFSYSVSFAAFCFIPVWVLYRRKIFLKV</sequence>